<organism evidence="2 3">
    <name type="scientific">Halostreptopolyspora alba</name>
    <dbReference type="NCBI Taxonomy" id="2487137"/>
    <lineage>
        <taxon>Bacteria</taxon>
        <taxon>Bacillati</taxon>
        <taxon>Actinomycetota</taxon>
        <taxon>Actinomycetes</taxon>
        <taxon>Streptosporangiales</taxon>
        <taxon>Nocardiopsidaceae</taxon>
        <taxon>Halostreptopolyspora</taxon>
    </lineage>
</organism>
<dbReference type="OrthoDB" id="4155684at2"/>
<accession>A0A3N0DYN7</accession>
<dbReference type="AlphaFoldDB" id="A0A3N0DYN7"/>
<protein>
    <submittedName>
        <fullName evidence="2">Uncharacterized protein</fullName>
    </submittedName>
</protein>
<reference evidence="2 3" key="1">
    <citation type="submission" date="2018-11" db="EMBL/GenBank/DDBJ databases">
        <title>The genome draft of YIM 96095.</title>
        <authorList>
            <person name="Tang S.-K."/>
            <person name="Chunyu W.-X."/>
            <person name="Feng Y.-Z."/>
        </authorList>
    </citation>
    <scope>NUCLEOTIDE SEQUENCE [LARGE SCALE GENOMIC DNA]</scope>
    <source>
        <strain evidence="2 3">YIM 96095</strain>
    </source>
</reference>
<evidence type="ECO:0000313" key="3">
    <source>
        <dbReference type="Proteomes" id="UP000269198"/>
    </source>
</evidence>
<feature type="region of interest" description="Disordered" evidence="1">
    <location>
        <begin position="136"/>
        <end position="155"/>
    </location>
</feature>
<evidence type="ECO:0000313" key="2">
    <source>
        <dbReference type="EMBL" id="RNL80720.1"/>
    </source>
</evidence>
<proteinExistence type="predicted"/>
<gene>
    <name evidence="2" type="ORF">EFW17_22565</name>
</gene>
<name>A0A3N0DYN7_9ACTN</name>
<dbReference type="EMBL" id="RJMB01000035">
    <property type="protein sequence ID" value="RNL80720.1"/>
    <property type="molecule type" value="Genomic_DNA"/>
</dbReference>
<dbReference type="Proteomes" id="UP000269198">
    <property type="component" value="Unassembled WGS sequence"/>
</dbReference>
<keyword evidence="3" id="KW-1185">Reference proteome</keyword>
<dbReference type="RefSeq" id="WP_123203455.1">
    <property type="nucleotide sequence ID" value="NZ_RJMB01000035.1"/>
</dbReference>
<sequence>MEYYAEYGSTPIADILDQTYPLPEYSSEDRFQALIFHLRARVSAVEPELRRSAALLGTPTAVLEALLAGDVHTMRAELAKESDGWGVLSSLLAYGGCLAADYEVLAAALREYEEIAMDPLQRRRLPISSGMLERRGYQHSDEASASGLTAAATDPRRVGTQQELLEALDCLHIRAGRPSMRTMEATASAIPEGANPKKHITRSHNTLSKVLKARDELPRPASFLAFVRGCGIADLDELAAWEEAYLRIEMRKHRARGRAVPDQNRKEVIWNQPTGPQSVR</sequence>
<comment type="caution">
    <text evidence="2">The sequence shown here is derived from an EMBL/GenBank/DDBJ whole genome shotgun (WGS) entry which is preliminary data.</text>
</comment>
<evidence type="ECO:0000256" key="1">
    <source>
        <dbReference type="SAM" id="MobiDB-lite"/>
    </source>
</evidence>